<sequence length="38" mass="4512">MTRSIKLKRVALILIFVSIDKKIPNRKTIRDFLIHSVF</sequence>
<proteinExistence type="predicted"/>
<evidence type="ECO:0000313" key="1">
    <source>
        <dbReference type="EMBL" id="ALE40744.1"/>
    </source>
</evidence>
<evidence type="ECO:0000313" key="2">
    <source>
        <dbReference type="Proteomes" id="UP000056502"/>
    </source>
</evidence>
<organism evidence="1">
    <name type="scientific">Leptospira interrogans serovar Hardjo str. Norma</name>
    <dbReference type="NCBI Taxonomy" id="1279460"/>
    <lineage>
        <taxon>Bacteria</taxon>
        <taxon>Pseudomonadati</taxon>
        <taxon>Spirochaetota</taxon>
        <taxon>Spirochaetia</taxon>
        <taxon>Leptospirales</taxon>
        <taxon>Leptospiraceae</taxon>
        <taxon>Leptospira</taxon>
    </lineage>
</organism>
<dbReference type="Proteomes" id="UP000056502">
    <property type="component" value="Chromosome I"/>
</dbReference>
<dbReference type="AlphaFoldDB" id="A0A0M4N7V6"/>
<name>A0A0M4N7V6_LEPIR</name>
<dbReference type="EMBL" id="CP012603">
    <property type="protein sequence ID" value="ALE40744.1"/>
    <property type="molecule type" value="Genomic_DNA"/>
</dbReference>
<reference evidence="1 2" key="1">
    <citation type="journal article" date="2015" name="Genome Announc.">
        <title>Whole-Genome Sequence of Leptospira interrogans Serovar Hardjo Subtype Hardjoprajitno Strain Norma, Isolated from Cattle in a Leptospirosis Outbreak in Brazil.</title>
        <authorList>
            <person name="Cosate M.R."/>
            <person name="Soares S.C."/>
            <person name="Mendes T.A."/>
            <person name="Raittz R.T."/>
            <person name="Moreira E.C."/>
            <person name="Leite R."/>
            <person name="Fernandes G.R."/>
            <person name="Haddad J.P."/>
            <person name="Ortega J.M."/>
        </authorList>
    </citation>
    <scope>NUCLEOTIDE SEQUENCE [LARGE SCALE GENOMIC DNA]</scope>
    <source>
        <strain evidence="1 2">Norma</strain>
    </source>
</reference>
<accession>A0A0M4N7V6</accession>
<protein>
    <submittedName>
        <fullName evidence="1">Uncharacterized protein</fullName>
    </submittedName>
</protein>
<gene>
    <name evidence="1" type="ORF">G436_3595</name>
</gene>
<dbReference type="PATRIC" id="fig|1279460.3.peg.3658"/>